<evidence type="ECO:0000313" key="2">
    <source>
        <dbReference type="EMBL" id="CAI9928052.1"/>
    </source>
</evidence>
<reference evidence="2" key="1">
    <citation type="submission" date="2023-06" db="EMBL/GenBank/DDBJ databases">
        <authorList>
            <person name="Kurt Z."/>
        </authorList>
    </citation>
    <scope>NUCLEOTIDE SEQUENCE</scope>
</reference>
<dbReference type="Proteomes" id="UP001642409">
    <property type="component" value="Unassembled WGS sequence"/>
</dbReference>
<evidence type="ECO:0000256" key="1">
    <source>
        <dbReference type="SAM" id="Phobius"/>
    </source>
</evidence>
<keyword evidence="1" id="KW-0812">Transmembrane</keyword>
<evidence type="ECO:0000313" key="4">
    <source>
        <dbReference type="Proteomes" id="UP001642409"/>
    </source>
</evidence>
<organism evidence="2">
    <name type="scientific">Hexamita inflata</name>
    <dbReference type="NCBI Taxonomy" id="28002"/>
    <lineage>
        <taxon>Eukaryota</taxon>
        <taxon>Metamonada</taxon>
        <taxon>Diplomonadida</taxon>
        <taxon>Hexamitidae</taxon>
        <taxon>Hexamitinae</taxon>
        <taxon>Hexamita</taxon>
    </lineage>
</organism>
<comment type="caution">
    <text evidence="2">The sequence shown here is derived from an EMBL/GenBank/DDBJ whole genome shotgun (WGS) entry which is preliminary data.</text>
</comment>
<feature type="transmembrane region" description="Helical" evidence="1">
    <location>
        <begin position="16"/>
        <end position="35"/>
    </location>
</feature>
<gene>
    <name evidence="2" type="ORF">HINF_LOCUS15697</name>
    <name evidence="3" type="ORF">HINF_LOCUS3509</name>
</gene>
<reference evidence="3 4" key="2">
    <citation type="submission" date="2024-07" db="EMBL/GenBank/DDBJ databases">
        <authorList>
            <person name="Akdeniz Z."/>
        </authorList>
    </citation>
    <scope>NUCLEOTIDE SEQUENCE [LARGE SCALE GENOMIC DNA]</scope>
</reference>
<dbReference type="AlphaFoldDB" id="A0AA86P0D8"/>
<evidence type="ECO:0000313" key="3">
    <source>
        <dbReference type="EMBL" id="CAL5975792.1"/>
    </source>
</evidence>
<keyword evidence="1" id="KW-1133">Transmembrane helix</keyword>
<dbReference type="EMBL" id="CAXDID020000006">
    <property type="protein sequence ID" value="CAL5975792.1"/>
    <property type="molecule type" value="Genomic_DNA"/>
</dbReference>
<accession>A0AA86P0D8</accession>
<name>A0AA86P0D8_9EUKA</name>
<keyword evidence="1" id="KW-0472">Membrane</keyword>
<proteinExistence type="predicted"/>
<keyword evidence="4" id="KW-1185">Reference proteome</keyword>
<sequence length="99" mass="11431">MYAPSSRSAFFFEESILDSLALAFLGLFILNSKVYQCRLYLYMIVQATTLDTQIHRSWLTCQIIQMKKFSKILQDNYNLCQEDNDKNCAVGSTQQGKDN</sequence>
<protein>
    <submittedName>
        <fullName evidence="3">Hypothetical_protein</fullName>
    </submittedName>
</protein>
<dbReference type="EMBL" id="CATOUU010000386">
    <property type="protein sequence ID" value="CAI9928052.1"/>
    <property type="molecule type" value="Genomic_DNA"/>
</dbReference>